<evidence type="ECO:0000313" key="1">
    <source>
        <dbReference type="EMBL" id="KAF7416960.1"/>
    </source>
</evidence>
<organism evidence="1 2">
    <name type="scientific">Vespula pensylvanica</name>
    <name type="common">Western yellow jacket</name>
    <name type="synonym">Wasp</name>
    <dbReference type="NCBI Taxonomy" id="30213"/>
    <lineage>
        <taxon>Eukaryota</taxon>
        <taxon>Metazoa</taxon>
        <taxon>Ecdysozoa</taxon>
        <taxon>Arthropoda</taxon>
        <taxon>Hexapoda</taxon>
        <taxon>Insecta</taxon>
        <taxon>Pterygota</taxon>
        <taxon>Neoptera</taxon>
        <taxon>Endopterygota</taxon>
        <taxon>Hymenoptera</taxon>
        <taxon>Apocrita</taxon>
        <taxon>Aculeata</taxon>
        <taxon>Vespoidea</taxon>
        <taxon>Vespidae</taxon>
        <taxon>Vespinae</taxon>
        <taxon>Vespula</taxon>
    </lineage>
</organism>
<reference evidence="1" key="1">
    <citation type="journal article" date="2020" name="G3 (Bethesda)">
        <title>High-Quality Assemblies for Three Invasive Social Wasps from the &lt;i&gt;Vespula&lt;/i&gt; Genus.</title>
        <authorList>
            <person name="Harrop T.W.R."/>
            <person name="Guhlin J."/>
            <person name="McLaughlin G.M."/>
            <person name="Permina E."/>
            <person name="Stockwell P."/>
            <person name="Gilligan J."/>
            <person name="Le Lec M.F."/>
            <person name="Gruber M.A.M."/>
            <person name="Quinn O."/>
            <person name="Lovegrove M."/>
            <person name="Duncan E.J."/>
            <person name="Remnant E.J."/>
            <person name="Van Eeckhoven J."/>
            <person name="Graham B."/>
            <person name="Knapp R.A."/>
            <person name="Langford K.W."/>
            <person name="Kronenberg Z."/>
            <person name="Press M.O."/>
            <person name="Eacker S.M."/>
            <person name="Wilson-Rankin E.E."/>
            <person name="Purcell J."/>
            <person name="Lester P.J."/>
            <person name="Dearden P.K."/>
        </authorList>
    </citation>
    <scope>NUCLEOTIDE SEQUENCE</scope>
    <source>
        <strain evidence="1">Volc-1</strain>
    </source>
</reference>
<dbReference type="EMBL" id="JACSDY010000010">
    <property type="protein sequence ID" value="KAF7416960.1"/>
    <property type="molecule type" value="Genomic_DNA"/>
</dbReference>
<dbReference type="Proteomes" id="UP000600918">
    <property type="component" value="Unassembled WGS sequence"/>
</dbReference>
<comment type="caution">
    <text evidence="1">The sequence shown here is derived from an EMBL/GenBank/DDBJ whole genome shotgun (WGS) entry which is preliminary data.</text>
</comment>
<proteinExistence type="predicted"/>
<name>A0A834NS50_VESPE</name>
<dbReference type="AlphaFoldDB" id="A0A834NS50"/>
<protein>
    <submittedName>
        <fullName evidence="1">Uncharacterized protein</fullName>
    </submittedName>
</protein>
<gene>
    <name evidence="1" type="ORF">H0235_011491</name>
</gene>
<evidence type="ECO:0000313" key="2">
    <source>
        <dbReference type="Proteomes" id="UP000600918"/>
    </source>
</evidence>
<sequence length="139" mass="15362">MKLCGGDALPLGGDIRRPPLANETGWWGYLPLGGDIRWPPLTDETVVGMSATRRRYKAAAFDSGSSHATNFYHTDCNTLELVWSCVIFISFLPCFKVNDGFSSPSLTVVIEYCSSGYGTKQRGYMPKRLPQIVAQEGNY</sequence>
<accession>A0A834NS50</accession>
<keyword evidence="2" id="KW-1185">Reference proteome</keyword>